<dbReference type="InterPro" id="IPR002591">
    <property type="entry name" value="Phosphodiest/P_Trfase"/>
</dbReference>
<comment type="caution">
    <text evidence="1">The sequence shown here is derived from an EMBL/GenBank/DDBJ whole genome shotgun (WGS) entry which is preliminary data.</text>
</comment>
<protein>
    <recommendedName>
        <fullName evidence="3">Phosphodiesterase</fullName>
    </recommendedName>
</protein>
<gene>
    <name evidence="1" type="ORF">P872_07885</name>
</gene>
<sequence length="435" mass="49726">MATKFSFVTFEFKLKPKAMNYVKFILAVFIFSILIHTQAFSQDREQYVILISLDGFRHDYVERFKPENLSKFIQSGTSAEALIPSFPSKTFPNHYTIATGMKPENHGLVDNSFYEPEKDLVYSMGSRDIVEDGYWYGGTPIWVLAEQNGLKAASYFFVGSEAPVQGIHPSYYFNFDASVPNLTRVSKVFEWLQFPEDERPRMISLYFSDMDNVGHRYGPDNDEQIGGRLEKLDHELGALFEGLKSFDLDINIFIVSDHGMTNIPKENLLNLDSITDGFAARVVNNGALAHLHLENTEELEDVYQRLKKSENHFKVVKVSDREYYKNIEKYRNRFGDLIILPDLGYYLATTQGMVSYQNRSAMFKTDVFGEHGFSPEFKDMHGIFFASGPMVKEGLLISPFENIHIYPLLATILGLPIPADIDGNLEILEPILKEK</sequence>
<evidence type="ECO:0000313" key="2">
    <source>
        <dbReference type="Proteomes" id="UP000016843"/>
    </source>
</evidence>
<dbReference type="eggNOG" id="COG1524">
    <property type="taxonomic scope" value="Bacteria"/>
</dbReference>
<dbReference type="Gene3D" id="3.30.1360.180">
    <property type="match status" value="1"/>
</dbReference>
<organism evidence="1 2">
    <name type="scientific">Rhodonellum psychrophilum GCM71 = DSM 17998</name>
    <dbReference type="NCBI Taxonomy" id="1123057"/>
    <lineage>
        <taxon>Bacteria</taxon>
        <taxon>Pseudomonadati</taxon>
        <taxon>Bacteroidota</taxon>
        <taxon>Cytophagia</taxon>
        <taxon>Cytophagales</taxon>
        <taxon>Cytophagaceae</taxon>
        <taxon>Rhodonellum</taxon>
    </lineage>
</organism>
<dbReference type="InterPro" id="IPR017850">
    <property type="entry name" value="Alkaline_phosphatase_core_sf"/>
</dbReference>
<dbReference type="CDD" id="cd16018">
    <property type="entry name" value="Enpp"/>
    <property type="match status" value="1"/>
</dbReference>
<dbReference type="AlphaFoldDB" id="U5BN01"/>
<dbReference type="Pfam" id="PF01663">
    <property type="entry name" value="Phosphodiest"/>
    <property type="match status" value="1"/>
</dbReference>
<dbReference type="PANTHER" id="PTHR10151:SF120">
    <property type="entry name" value="BIS(5'-ADENOSYL)-TRIPHOSPHATASE"/>
    <property type="match status" value="1"/>
</dbReference>
<proteinExistence type="predicted"/>
<dbReference type="PATRIC" id="fig|1123057.7.peg.3177"/>
<dbReference type="PANTHER" id="PTHR10151">
    <property type="entry name" value="ECTONUCLEOTIDE PYROPHOSPHATASE/PHOSPHODIESTERASE"/>
    <property type="match status" value="1"/>
</dbReference>
<dbReference type="GO" id="GO:0016787">
    <property type="term" value="F:hydrolase activity"/>
    <property type="evidence" value="ECO:0007669"/>
    <property type="project" value="UniProtKB-ARBA"/>
</dbReference>
<dbReference type="Proteomes" id="UP000016843">
    <property type="component" value="Unassembled WGS sequence"/>
</dbReference>
<dbReference type="Gene3D" id="3.40.720.10">
    <property type="entry name" value="Alkaline Phosphatase, subunit A"/>
    <property type="match status" value="1"/>
</dbReference>
<keyword evidence="2" id="KW-1185">Reference proteome</keyword>
<dbReference type="SUPFAM" id="SSF53649">
    <property type="entry name" value="Alkaline phosphatase-like"/>
    <property type="match status" value="1"/>
</dbReference>
<name>U5BN01_9BACT</name>
<reference evidence="1 2" key="1">
    <citation type="journal article" date="2013" name="Genome Announc.">
        <title>Draft Genome Sequence of the Psychrophilic and Alkaliphilic Rhodonellum psychrophilum Strain GCM71T.</title>
        <authorList>
            <person name="Hauptmann A.L."/>
            <person name="Glaring M.A."/>
            <person name="Hallin P.F."/>
            <person name="Prieme A."/>
            <person name="Stougaard P."/>
        </authorList>
    </citation>
    <scope>NUCLEOTIDE SEQUENCE [LARGE SCALE GENOMIC DNA]</scope>
    <source>
        <strain evidence="1 2">GCM71</strain>
    </source>
</reference>
<accession>U5BN01</accession>
<evidence type="ECO:0000313" key="1">
    <source>
        <dbReference type="EMBL" id="ERM81905.1"/>
    </source>
</evidence>
<evidence type="ECO:0008006" key="3">
    <source>
        <dbReference type="Google" id="ProtNLM"/>
    </source>
</evidence>
<dbReference type="EMBL" id="AWXR01000037">
    <property type="protein sequence ID" value="ERM81905.1"/>
    <property type="molecule type" value="Genomic_DNA"/>
</dbReference>